<keyword evidence="1" id="KW-0560">Oxidoreductase</keyword>
<dbReference type="Proteomes" id="UP000265964">
    <property type="component" value="Unassembled WGS sequence"/>
</dbReference>
<gene>
    <name evidence="3" type="ORF">CKF59_03000</name>
</gene>
<dbReference type="EMBL" id="NRJF01000072">
    <property type="protein sequence ID" value="RIY36051.1"/>
    <property type="molecule type" value="Genomic_DNA"/>
</dbReference>
<proteinExistence type="predicted"/>
<protein>
    <recommendedName>
        <fullName evidence="2">Flavodoxin-like fold domain-containing protein</fullName>
    </recommendedName>
</protein>
<dbReference type="GO" id="GO:0009055">
    <property type="term" value="F:electron transfer activity"/>
    <property type="evidence" value="ECO:0007669"/>
    <property type="project" value="TreeGrafter"/>
</dbReference>
<evidence type="ECO:0000313" key="3">
    <source>
        <dbReference type="EMBL" id="RIY36051.1"/>
    </source>
</evidence>
<dbReference type="InterPro" id="IPR003680">
    <property type="entry name" value="Flavodoxin_fold"/>
</dbReference>
<dbReference type="RefSeq" id="WP_119534505.1">
    <property type="nucleotide sequence ID" value="NZ_NRJF01000072.1"/>
</dbReference>
<dbReference type="AlphaFoldDB" id="A0A3A1YER9"/>
<dbReference type="Gene3D" id="3.40.50.360">
    <property type="match status" value="1"/>
</dbReference>
<reference evidence="3 4" key="1">
    <citation type="submission" date="2017-08" db="EMBL/GenBank/DDBJ databases">
        <title>Reclassification of Bisgaard taxon 37 and 44.</title>
        <authorList>
            <person name="Christensen H."/>
        </authorList>
    </citation>
    <scope>NUCLEOTIDE SEQUENCE [LARGE SCALE GENOMIC DNA]</scope>
    <source>
        <strain evidence="3 4">EEAB3T1</strain>
    </source>
</reference>
<dbReference type="Pfam" id="PF02525">
    <property type="entry name" value="Flavodoxin_2"/>
    <property type="match status" value="1"/>
</dbReference>
<dbReference type="PANTHER" id="PTHR47307:SF1">
    <property type="entry name" value="GLUTATHIONE-REGULATED POTASSIUM-EFFLUX SYSTEM ANCILLARY PROTEIN KEFG"/>
    <property type="match status" value="1"/>
</dbReference>
<dbReference type="SUPFAM" id="SSF52218">
    <property type="entry name" value="Flavoproteins"/>
    <property type="match status" value="1"/>
</dbReference>
<dbReference type="InterPro" id="IPR046980">
    <property type="entry name" value="KefG/KefF"/>
</dbReference>
<dbReference type="GO" id="GO:0003955">
    <property type="term" value="F:NAD(P)H dehydrogenase (quinone) activity"/>
    <property type="evidence" value="ECO:0007669"/>
    <property type="project" value="TreeGrafter"/>
</dbReference>
<evidence type="ECO:0000256" key="1">
    <source>
        <dbReference type="ARBA" id="ARBA00023002"/>
    </source>
</evidence>
<name>A0A3A1YER9_9GAMM</name>
<dbReference type="InterPro" id="IPR029039">
    <property type="entry name" value="Flavoprotein-like_sf"/>
</dbReference>
<keyword evidence="4" id="KW-1185">Reference proteome</keyword>
<evidence type="ECO:0000313" key="4">
    <source>
        <dbReference type="Proteomes" id="UP000265964"/>
    </source>
</evidence>
<accession>A0A3A1YER9</accession>
<dbReference type="PANTHER" id="PTHR47307">
    <property type="entry name" value="GLUTATHIONE-REGULATED POTASSIUM-EFFLUX SYSTEM ANCILLARY PROTEIN KEFG"/>
    <property type="match status" value="1"/>
</dbReference>
<organism evidence="3 4">
    <name type="scientific">Psittacicella gerlachiana</name>
    <dbReference type="NCBI Taxonomy" id="2028574"/>
    <lineage>
        <taxon>Bacteria</taxon>
        <taxon>Pseudomonadati</taxon>
        <taxon>Pseudomonadota</taxon>
        <taxon>Gammaproteobacteria</taxon>
        <taxon>Pasteurellales</taxon>
        <taxon>Psittacicellaceae</taxon>
        <taxon>Psittacicella</taxon>
    </lineage>
</organism>
<dbReference type="GO" id="GO:0010181">
    <property type="term" value="F:FMN binding"/>
    <property type="evidence" value="ECO:0007669"/>
    <property type="project" value="TreeGrafter"/>
</dbReference>
<comment type="caution">
    <text evidence="3">The sequence shown here is derived from an EMBL/GenBank/DDBJ whole genome shotgun (WGS) entry which is preliminary data.</text>
</comment>
<sequence>MKTLIIVSHPFYNNSNVIKSFVHTATSLENVEIRHLEQLYGNNFNAIDVKAEQKAHEQADRIVYMFPIHWFNLTPMLKAYMNSVWEFNWAFGPYGFALEGKEFMVISSAGSPQTVYAPSGLITHKIDDILSPLEASALYTSMTYLKPLVFFGAGSQSADDLEQWQTQVKERLLSAKGENIQSISARKSA</sequence>
<evidence type="ECO:0000259" key="2">
    <source>
        <dbReference type="Pfam" id="PF02525"/>
    </source>
</evidence>
<dbReference type="OrthoDB" id="9798454at2"/>
<feature type="domain" description="Flavodoxin-like fold" evidence="2">
    <location>
        <begin position="1"/>
        <end position="171"/>
    </location>
</feature>